<evidence type="ECO:0000313" key="2">
    <source>
        <dbReference type="EMBL" id="QTR53682.1"/>
    </source>
</evidence>
<keyword evidence="3" id="KW-1185">Reference proteome</keyword>
<feature type="region of interest" description="Disordered" evidence="1">
    <location>
        <begin position="98"/>
        <end position="120"/>
    </location>
</feature>
<dbReference type="Proteomes" id="UP000672009">
    <property type="component" value="Chromosome"/>
</dbReference>
<name>A0A975F9D6_9GAMM</name>
<reference evidence="2" key="1">
    <citation type="submission" date="2021-04" db="EMBL/GenBank/DDBJ databases">
        <title>Genomics, taxonomy and metabolism of representatives of sulfur bacteria of the genus Thiothrix: Thiothrix fructosivorans QT, Thiothrix unzii A1T and three new species, Thiothrix subterranea sp. nov., Thiothrix litoralis sp. nov. and 'Candidatus Thiothrix anitrata' sp. nov.</title>
        <authorList>
            <person name="Ravin N.V."/>
            <person name="Smolyakov D."/>
            <person name="Rudenko T.S."/>
            <person name="Mardanov A.V."/>
            <person name="Beletsky A.V."/>
            <person name="Markov N.D."/>
            <person name="Fomenkov A.I."/>
            <person name="Roberts R.J."/>
            <person name="Karnachuk O.V."/>
            <person name="Novikov A."/>
            <person name="Grabovich M.Y."/>
        </authorList>
    </citation>
    <scope>NUCLEOTIDE SEQUENCE</scope>
    <source>
        <strain evidence="2">A1</strain>
    </source>
</reference>
<dbReference type="EMBL" id="CP072793">
    <property type="protein sequence ID" value="QTR53682.1"/>
    <property type="molecule type" value="Genomic_DNA"/>
</dbReference>
<sequence length="120" mass="12892">MEADDKLVDAAPESEPQKPTIDELTEAPPTESMPENQLQQAINRVLGEGLDKVVKQAFQIAIQKALEPIVTQAIEKALGSVTVEVPVLAAVTPRRFSSICPDNANRRGGDGSPCNRPMTT</sequence>
<evidence type="ECO:0000256" key="1">
    <source>
        <dbReference type="SAM" id="MobiDB-lite"/>
    </source>
</evidence>
<proteinExistence type="predicted"/>
<evidence type="ECO:0000313" key="3">
    <source>
        <dbReference type="Proteomes" id="UP000672009"/>
    </source>
</evidence>
<dbReference type="RefSeq" id="WP_210219192.1">
    <property type="nucleotide sequence ID" value="NZ_CP072793.1"/>
</dbReference>
<protein>
    <submittedName>
        <fullName evidence="2">Uncharacterized protein</fullName>
    </submittedName>
</protein>
<gene>
    <name evidence="2" type="ORF">J9260_00910</name>
</gene>
<dbReference type="AlphaFoldDB" id="A0A975F9D6"/>
<feature type="region of interest" description="Disordered" evidence="1">
    <location>
        <begin position="1"/>
        <end position="35"/>
    </location>
</feature>
<organism evidence="2 3">
    <name type="scientific">Thiothrix unzii</name>
    <dbReference type="NCBI Taxonomy" id="111769"/>
    <lineage>
        <taxon>Bacteria</taxon>
        <taxon>Pseudomonadati</taxon>
        <taxon>Pseudomonadota</taxon>
        <taxon>Gammaproteobacteria</taxon>
        <taxon>Thiotrichales</taxon>
        <taxon>Thiotrichaceae</taxon>
        <taxon>Thiothrix</taxon>
    </lineage>
</organism>
<accession>A0A975F9D6</accession>
<dbReference type="KEGG" id="tun:J9260_00910"/>